<dbReference type="Gene3D" id="3.40.50.620">
    <property type="entry name" value="HUPs"/>
    <property type="match status" value="1"/>
</dbReference>
<comment type="subcellular location">
    <subcellularLocation>
        <location evidence="1 8">Cytoplasm</location>
    </subcellularLocation>
</comment>
<dbReference type="GeneID" id="85012258"/>
<evidence type="ECO:0000256" key="6">
    <source>
        <dbReference type="ARBA" id="ARBA00022840"/>
    </source>
</evidence>
<dbReference type="InterPro" id="IPR012094">
    <property type="entry name" value="tRNA_Ile_lys_synt"/>
</dbReference>
<organism evidence="10 11">
    <name type="scientific">Segatella oris</name>
    <dbReference type="NCBI Taxonomy" id="28135"/>
    <lineage>
        <taxon>Bacteria</taxon>
        <taxon>Pseudomonadati</taxon>
        <taxon>Bacteroidota</taxon>
        <taxon>Bacteroidia</taxon>
        <taxon>Bacteroidales</taxon>
        <taxon>Prevotellaceae</taxon>
        <taxon>Segatella</taxon>
    </lineage>
</organism>
<dbReference type="Proteomes" id="UP000274578">
    <property type="component" value="Chromosome 1"/>
</dbReference>
<keyword evidence="6 8" id="KW-0067">ATP-binding</keyword>
<evidence type="ECO:0000256" key="3">
    <source>
        <dbReference type="ARBA" id="ARBA00022598"/>
    </source>
</evidence>
<dbReference type="PANTHER" id="PTHR43033">
    <property type="entry name" value="TRNA(ILE)-LYSIDINE SYNTHASE-RELATED"/>
    <property type="match status" value="1"/>
</dbReference>
<sequence>MLSSFAHRIKLFIDRNLLLKPGGFYLVALSGGCDSVALLRVMIELGYHIAVIHCNFQLRGEESERDERFCEELCNSQKVPFHRVHFDTREYAELHHISIEMAARELRYQYFEQLRKDICADAILVAHHQDDTVETVLLNLIRGTGIHGLQGIKPKNGHVIRPLLPMTRNDIENYLSSIQQTFITDSSNLIADIKRNKIRLKVLPLLREINPSVSESITLTAKHLNDAAKVFDNALQESVERVTLVRKADRYVVDIDKLEREISPEQTLYTILKNFSFSSAQIENMAYSLDAPTGKKWLSNTHEAVIDRGTLVIAPLLDASNKVLKVPETGCYVWDDKVKFNITSHVITPEFKPSHDPDKITIDAEKVFFPLIIRYARQGDRFHPFGMAGSKLVSDYLTDLKLSLVDKQRQIVIEDAKGKLLWIVGRRIDNHFGVTNQTKGVLILALMNE</sequence>
<comment type="catalytic activity">
    <reaction evidence="7 8">
        <text>cytidine(34) in tRNA(Ile2) + L-lysine + ATP = lysidine(34) in tRNA(Ile2) + AMP + diphosphate + H(+)</text>
        <dbReference type="Rhea" id="RHEA:43744"/>
        <dbReference type="Rhea" id="RHEA-COMP:10625"/>
        <dbReference type="Rhea" id="RHEA-COMP:10670"/>
        <dbReference type="ChEBI" id="CHEBI:15378"/>
        <dbReference type="ChEBI" id="CHEBI:30616"/>
        <dbReference type="ChEBI" id="CHEBI:32551"/>
        <dbReference type="ChEBI" id="CHEBI:33019"/>
        <dbReference type="ChEBI" id="CHEBI:82748"/>
        <dbReference type="ChEBI" id="CHEBI:83665"/>
        <dbReference type="ChEBI" id="CHEBI:456215"/>
        <dbReference type="EC" id="6.3.4.19"/>
    </reaction>
</comment>
<dbReference type="GO" id="GO:0006400">
    <property type="term" value="P:tRNA modification"/>
    <property type="evidence" value="ECO:0007669"/>
    <property type="project" value="UniProtKB-UniRule"/>
</dbReference>
<dbReference type="InterPro" id="IPR014729">
    <property type="entry name" value="Rossmann-like_a/b/a_fold"/>
</dbReference>
<evidence type="ECO:0000256" key="2">
    <source>
        <dbReference type="ARBA" id="ARBA00022490"/>
    </source>
</evidence>
<dbReference type="GO" id="GO:0032267">
    <property type="term" value="F:tRNA(Ile)-lysidine synthase activity"/>
    <property type="evidence" value="ECO:0007669"/>
    <property type="project" value="UniProtKB-EC"/>
</dbReference>
<evidence type="ECO:0000259" key="9">
    <source>
        <dbReference type="SMART" id="SM00977"/>
    </source>
</evidence>
<dbReference type="SUPFAM" id="SSF52402">
    <property type="entry name" value="Adenine nucleotide alpha hydrolases-like"/>
    <property type="match status" value="1"/>
</dbReference>
<accession>A0A3S4T5T9</accession>
<evidence type="ECO:0000256" key="4">
    <source>
        <dbReference type="ARBA" id="ARBA00022694"/>
    </source>
</evidence>
<dbReference type="InterPro" id="IPR012795">
    <property type="entry name" value="tRNA_Ile_lys_synt_N"/>
</dbReference>
<keyword evidence="4 8" id="KW-0819">tRNA processing</keyword>
<keyword evidence="3 8" id="KW-0436">Ligase</keyword>
<dbReference type="EC" id="6.3.4.19" evidence="8"/>
<evidence type="ECO:0000256" key="8">
    <source>
        <dbReference type="HAMAP-Rule" id="MF_01161"/>
    </source>
</evidence>
<evidence type="ECO:0000256" key="5">
    <source>
        <dbReference type="ARBA" id="ARBA00022741"/>
    </source>
</evidence>
<dbReference type="NCBIfam" id="TIGR02433">
    <property type="entry name" value="lysidine_TilS_C"/>
    <property type="match status" value="1"/>
</dbReference>
<gene>
    <name evidence="8 10" type="primary">tilS</name>
    <name evidence="10" type="ORF">NCTC13071_01432</name>
</gene>
<dbReference type="NCBIfam" id="TIGR02432">
    <property type="entry name" value="lysidine_TilS_N"/>
    <property type="match status" value="1"/>
</dbReference>
<dbReference type="KEGG" id="poc:NCTC13071_01432"/>
<keyword evidence="5 8" id="KW-0547">Nucleotide-binding</keyword>
<dbReference type="Pfam" id="PF01171">
    <property type="entry name" value="ATP_bind_3"/>
    <property type="match status" value="1"/>
</dbReference>
<dbReference type="RefSeq" id="WP_018920103.1">
    <property type="nucleotide sequence ID" value="NZ_LR134384.1"/>
</dbReference>
<dbReference type="CDD" id="cd01992">
    <property type="entry name" value="TilS_N"/>
    <property type="match status" value="1"/>
</dbReference>
<feature type="domain" description="Lysidine-tRNA(Ile) synthetase C-terminal" evidence="9">
    <location>
        <begin position="371"/>
        <end position="444"/>
    </location>
</feature>
<dbReference type="InterPro" id="IPR011063">
    <property type="entry name" value="TilS/TtcA_N"/>
</dbReference>
<comment type="domain">
    <text evidence="8">The N-terminal region contains the highly conserved SGGXDS motif, predicted to be a P-loop motif involved in ATP binding.</text>
</comment>
<dbReference type="GO" id="GO:0005737">
    <property type="term" value="C:cytoplasm"/>
    <property type="evidence" value="ECO:0007669"/>
    <property type="project" value="UniProtKB-SubCell"/>
</dbReference>
<evidence type="ECO:0000313" key="10">
    <source>
        <dbReference type="EMBL" id="VEH15431.1"/>
    </source>
</evidence>
<evidence type="ECO:0000313" key="11">
    <source>
        <dbReference type="Proteomes" id="UP000274578"/>
    </source>
</evidence>
<dbReference type="AlphaFoldDB" id="A0A3S4T5T9"/>
<dbReference type="HAMAP" id="MF_01161">
    <property type="entry name" value="tRNA_Ile_lys_synt"/>
    <property type="match status" value="1"/>
</dbReference>
<dbReference type="InterPro" id="IPR012796">
    <property type="entry name" value="Lysidine-tRNA-synth_C"/>
</dbReference>
<dbReference type="SMART" id="SM00977">
    <property type="entry name" value="TilS_C"/>
    <property type="match status" value="1"/>
</dbReference>
<comment type="similarity">
    <text evidence="8">Belongs to the tRNA(Ile)-lysidine synthase family.</text>
</comment>
<dbReference type="Pfam" id="PF11734">
    <property type="entry name" value="TilS_C"/>
    <property type="match status" value="1"/>
</dbReference>
<reference evidence="10 11" key="1">
    <citation type="submission" date="2018-12" db="EMBL/GenBank/DDBJ databases">
        <authorList>
            <consortium name="Pathogen Informatics"/>
        </authorList>
    </citation>
    <scope>NUCLEOTIDE SEQUENCE [LARGE SCALE GENOMIC DNA]</scope>
    <source>
        <strain evidence="10 11">NCTC13071</strain>
    </source>
</reference>
<evidence type="ECO:0000256" key="7">
    <source>
        <dbReference type="ARBA" id="ARBA00048539"/>
    </source>
</evidence>
<protein>
    <recommendedName>
        <fullName evidence="8">tRNA(Ile)-lysidine synthase</fullName>
        <ecNumber evidence="8">6.3.4.19</ecNumber>
    </recommendedName>
    <alternativeName>
        <fullName evidence="8">tRNA(Ile)-2-lysyl-cytidine synthase</fullName>
    </alternativeName>
    <alternativeName>
        <fullName evidence="8">tRNA(Ile)-lysidine synthetase</fullName>
    </alternativeName>
</protein>
<name>A0A3S4T5T9_9BACT</name>
<comment type="function">
    <text evidence="8">Ligates lysine onto the cytidine present at position 34 of the AUA codon-specific tRNA(Ile) that contains the anticodon CAU, in an ATP-dependent manner. Cytidine is converted to lysidine, thus changing the amino acid specificity of the tRNA from methionine to isoleucine.</text>
</comment>
<dbReference type="GO" id="GO:0005524">
    <property type="term" value="F:ATP binding"/>
    <property type="evidence" value="ECO:0007669"/>
    <property type="project" value="UniProtKB-UniRule"/>
</dbReference>
<dbReference type="SUPFAM" id="SSF56037">
    <property type="entry name" value="PheT/TilS domain"/>
    <property type="match status" value="1"/>
</dbReference>
<keyword evidence="2 8" id="KW-0963">Cytoplasm</keyword>
<evidence type="ECO:0000256" key="1">
    <source>
        <dbReference type="ARBA" id="ARBA00004496"/>
    </source>
</evidence>
<proteinExistence type="inferred from homology"/>
<dbReference type="PANTHER" id="PTHR43033:SF1">
    <property type="entry name" value="TRNA(ILE)-LYSIDINE SYNTHASE-RELATED"/>
    <property type="match status" value="1"/>
</dbReference>
<feature type="binding site" evidence="8">
    <location>
        <begin position="30"/>
        <end position="35"/>
    </location>
    <ligand>
        <name>ATP</name>
        <dbReference type="ChEBI" id="CHEBI:30616"/>
    </ligand>
</feature>
<dbReference type="EMBL" id="LR134384">
    <property type="protein sequence ID" value="VEH15431.1"/>
    <property type="molecule type" value="Genomic_DNA"/>
</dbReference>